<dbReference type="GO" id="GO:0016829">
    <property type="term" value="F:lyase activity"/>
    <property type="evidence" value="ECO:0007669"/>
    <property type="project" value="UniProtKB-KW"/>
</dbReference>
<accession>A0A0C6PBZ9</accession>
<dbReference type="InterPro" id="IPR012016">
    <property type="entry name" value="PMDh-S-like"/>
</dbReference>
<name>A0A0C6PBZ9_BORBO</name>
<dbReference type="Gene3D" id="3.50.30.10">
    <property type="entry name" value="Phosphohistidine domain"/>
    <property type="match status" value="1"/>
</dbReference>
<dbReference type="RefSeq" id="WP_003814534.1">
    <property type="nucleotide sequence ID" value="NC_019382.1"/>
</dbReference>
<evidence type="ECO:0000259" key="2">
    <source>
        <dbReference type="Pfam" id="PF01989"/>
    </source>
</evidence>
<dbReference type="GeneID" id="93205508"/>
<dbReference type="EMBL" id="HE965806">
    <property type="protein sequence ID" value="CCJ56163.1"/>
    <property type="molecule type" value="Genomic_DNA"/>
</dbReference>
<dbReference type="CDD" id="cd01356">
    <property type="entry name" value="AcnX_swivel"/>
    <property type="match status" value="1"/>
</dbReference>
<feature type="domain" description="Phosphomevalonate dehydratase small subunit-like" evidence="2">
    <location>
        <begin position="32"/>
        <end position="111"/>
    </location>
</feature>
<evidence type="ECO:0000256" key="1">
    <source>
        <dbReference type="ARBA" id="ARBA00023239"/>
    </source>
</evidence>
<dbReference type="PIRSF" id="PIRSF004966">
    <property type="entry name" value="UCP004966"/>
    <property type="match status" value="1"/>
</dbReference>
<dbReference type="SUPFAM" id="SSF52016">
    <property type="entry name" value="LeuD/IlvD-like"/>
    <property type="match status" value="1"/>
</dbReference>
<protein>
    <recommendedName>
        <fullName evidence="2">Phosphomevalonate dehydratase small subunit-like domain-containing protein</fullName>
    </recommendedName>
</protein>
<dbReference type="Proteomes" id="UP000007564">
    <property type="component" value="Chromosome"/>
</dbReference>
<organism evidence="3 4">
    <name type="scientific">Bordetella bronchiseptica 253</name>
    <dbReference type="NCBI Taxonomy" id="568707"/>
    <lineage>
        <taxon>Bacteria</taxon>
        <taxon>Pseudomonadati</taxon>
        <taxon>Pseudomonadota</taxon>
        <taxon>Betaproteobacteria</taxon>
        <taxon>Burkholderiales</taxon>
        <taxon>Alcaligenaceae</taxon>
        <taxon>Bordetella</taxon>
    </lineage>
</organism>
<gene>
    <name evidence="3" type="ORF">BN112_4249</name>
</gene>
<dbReference type="AlphaFoldDB" id="A0A0C6PBZ9"/>
<keyword evidence="1" id="KW-0456">Lyase</keyword>
<dbReference type="OrthoDB" id="8907874at2"/>
<dbReference type="InterPro" id="IPR002840">
    <property type="entry name" value="PMDh-S-like_dom"/>
</dbReference>
<dbReference type="Pfam" id="PF01989">
    <property type="entry name" value="AcnX_swivel_put"/>
    <property type="match status" value="1"/>
</dbReference>
<dbReference type="PANTHER" id="PTHR36577">
    <property type="entry name" value="DUF521 DOMAIN PROTEIN (AFU_ORTHOLOGUE AFUA_6G00490)"/>
    <property type="match status" value="1"/>
</dbReference>
<dbReference type="PANTHER" id="PTHR36577:SF3">
    <property type="entry name" value="DUF521 DOMAIN PROTEIN (AFU_ORTHOLOGUE AFUA_6G00490)"/>
    <property type="match status" value="1"/>
</dbReference>
<evidence type="ECO:0000313" key="3">
    <source>
        <dbReference type="EMBL" id="CCJ56163.1"/>
    </source>
</evidence>
<evidence type="ECO:0000313" key="4">
    <source>
        <dbReference type="Proteomes" id="UP000007564"/>
    </source>
</evidence>
<sequence length="144" mass="15339">MLTIDTASRTFHCKTWVTGQTQGKAVIARERISFWGGFDPQTGRIVDPYSSLRGRDISDCVLILLSSKGSSGTSGMLSLATRAGHAPAAMIQVEMDPVTVMGCLVNNIPLLQATGFDPFEQIQDGDLVRIDGENGTITLAPGQA</sequence>
<dbReference type="KEGG" id="bbh:BN112_4249"/>
<reference evidence="3 4" key="1">
    <citation type="journal article" date="2012" name="BMC Genomics">
        <title>Comparative genomics of the classical Bordetella subspecies: the evolution and exchange of virulence-associated diversity amongst closely related pathogens.</title>
        <authorList>
            <person name="Park J."/>
            <person name="Zhang Y."/>
            <person name="Buboltz A.M."/>
            <person name="Zhang X."/>
            <person name="Schuster S.C."/>
            <person name="Ahuja U."/>
            <person name="Liu M."/>
            <person name="Miller J.F."/>
            <person name="Sebaihia M."/>
            <person name="Bentley S.D."/>
            <person name="Parkhill J."/>
            <person name="Harvill E.T."/>
        </authorList>
    </citation>
    <scope>NUCLEOTIDE SEQUENCE [LARGE SCALE GENOMIC DNA]</scope>
    <source>
        <strain evidence="3 4">253</strain>
    </source>
</reference>
<dbReference type="HOGENOM" id="CLU_141583_2_0_4"/>
<proteinExistence type="predicted"/>